<gene>
    <name evidence="5" type="primary">nuoN</name>
    <name evidence="8" type="ORF">PHILAsVB114_06270</name>
</gene>
<dbReference type="InterPro" id="IPR001750">
    <property type="entry name" value="ND/Mrp_TM"/>
</dbReference>
<evidence type="ECO:0000256" key="2">
    <source>
        <dbReference type="ARBA" id="ARBA00022692"/>
    </source>
</evidence>
<keyword evidence="5" id="KW-0874">Quinone</keyword>
<comment type="catalytic activity">
    <reaction evidence="5">
        <text>a quinone + NADH + 5 H(+)(in) = a quinol + NAD(+) + 4 H(+)(out)</text>
        <dbReference type="Rhea" id="RHEA:57888"/>
        <dbReference type="ChEBI" id="CHEBI:15378"/>
        <dbReference type="ChEBI" id="CHEBI:24646"/>
        <dbReference type="ChEBI" id="CHEBI:57540"/>
        <dbReference type="ChEBI" id="CHEBI:57945"/>
        <dbReference type="ChEBI" id="CHEBI:132124"/>
    </reaction>
</comment>
<comment type="function">
    <text evidence="5">NDH-1 shuttles electrons from NADH, via FMN and iron-sulfur (Fe-S) centers, to quinones in the respiratory chain. The immediate electron acceptor for the enzyme in this species is believed to be a menaquinone. Couples the redox reaction to proton translocation (for every two electrons transferred, four hydrogen ions are translocated across the cytoplasmic membrane), and thus conserves the redox energy in a proton gradient.</text>
</comment>
<dbReference type="KEGG" id="plim:PHILAsVB114_06270"/>
<organism evidence="8 9">
    <name type="scientific">Candidatus Planktophila limnetica</name>
    <dbReference type="NCBI Taxonomy" id="573600"/>
    <lineage>
        <taxon>Bacteria</taxon>
        <taxon>Bacillati</taxon>
        <taxon>Actinomycetota</taxon>
        <taxon>Actinomycetes</taxon>
        <taxon>Candidatus Nanopelagicales</taxon>
        <taxon>Candidatus Nanopelagicaceae</taxon>
        <taxon>Candidatus Planktophila</taxon>
    </lineage>
</organism>
<keyword evidence="9" id="KW-1185">Reference proteome</keyword>
<dbReference type="AlphaFoldDB" id="A0A249LH12"/>
<feature type="transmembrane region" description="Helical" evidence="5">
    <location>
        <begin position="182"/>
        <end position="207"/>
    </location>
</feature>
<feature type="transmembrane region" description="Helical" evidence="5">
    <location>
        <begin position="351"/>
        <end position="371"/>
    </location>
</feature>
<name>A0A249LH12_9ACTN</name>
<sequence>MSEFISPTLSYSLLSPMLVVFAGAIIGVLIEAFASKSVRPIAQVSVTLGTLVLSLVQVWRIRNSGSTTAAMGSVIIDGPGLLLQGSILVIAIISVFLIADTENFAAAAAAIPGSPEERESIARGQQVTEVFPLTLFAVAGMLLFPVASDLITLFVALEVLSLPLYLMAGLSRRRRLLSQESALKYFLLGAFSSAFFLFGAAYLYGYSGSVTFAGIRNAVVGGTGNDVFLLIGMAFLSIGLLFKVGAVPFHAWSPDVYQGAPTPVTAFMAAATKVAAFGAMLRIFYTVFANAEWSWSPLLTGIAIITMVFGSLVAIAQRDVKRMLAYSSIAHAGFLLTGVIALNKAGLDASIYYLFAYGVATVGAFAVVTLVRDSAGEVTDLNRWAGLGKRSPWVATSFATFLLAFAGIPLTSGFIGKFSIFSAAYESGSKSVVIAGVLSSAIAAFFYIRVIVLMFFSDPLEDATSVVIPSALTRITVLFAVIVTIFLGVFPSPLLDFISNIAIFIR</sequence>
<dbReference type="OrthoDB" id="9811718at2"/>
<evidence type="ECO:0000259" key="7">
    <source>
        <dbReference type="Pfam" id="PF00361"/>
    </source>
</evidence>
<feature type="transmembrane region" description="Helical" evidence="5">
    <location>
        <begin position="323"/>
        <end position="345"/>
    </location>
</feature>
<dbReference type="RefSeq" id="WP_095698514.1">
    <property type="nucleotide sequence ID" value="NZ_CP016782.1"/>
</dbReference>
<comment type="subunit">
    <text evidence="5">NDH-1 is composed of 14 different subunits. Subunits NuoA, H, J, K, L, M, N constitute the membrane sector of the complex.</text>
</comment>
<feature type="transmembrane region" description="Helical" evidence="5">
    <location>
        <begin position="432"/>
        <end position="456"/>
    </location>
</feature>
<feature type="transmembrane region" description="Helical" evidence="5">
    <location>
        <begin position="81"/>
        <end position="99"/>
    </location>
</feature>
<keyword evidence="5" id="KW-0520">NAD</keyword>
<dbReference type="GO" id="GO:0005886">
    <property type="term" value="C:plasma membrane"/>
    <property type="evidence" value="ECO:0007669"/>
    <property type="project" value="UniProtKB-SubCell"/>
</dbReference>
<dbReference type="EMBL" id="CP016782">
    <property type="protein sequence ID" value="ASY28206.1"/>
    <property type="molecule type" value="Genomic_DNA"/>
</dbReference>
<keyword evidence="4 5" id="KW-0472">Membrane</keyword>
<feature type="transmembrane region" description="Helical" evidence="5">
    <location>
        <begin position="264"/>
        <end position="285"/>
    </location>
</feature>
<reference evidence="8 9" key="1">
    <citation type="submission" date="2016-07" db="EMBL/GenBank/DDBJ databases">
        <title>High microdiversification within the ubiquitous acI lineage of Actinobacteria.</title>
        <authorList>
            <person name="Neuenschwander S.M."/>
            <person name="Salcher M."/>
            <person name="Ghai R."/>
            <person name="Pernthaler J."/>
        </authorList>
    </citation>
    <scope>NUCLEOTIDE SEQUENCE [LARGE SCALE GENOMIC DNA]</scope>
    <source>
        <strain evidence="8">MMS-VB-114</strain>
    </source>
</reference>
<evidence type="ECO:0000256" key="1">
    <source>
        <dbReference type="ARBA" id="ARBA00004127"/>
    </source>
</evidence>
<comment type="subcellular location">
    <subcellularLocation>
        <location evidence="5">Cell membrane</location>
        <topology evidence="5">Multi-pass membrane protein</topology>
    </subcellularLocation>
    <subcellularLocation>
        <location evidence="1">Endomembrane system</location>
        <topology evidence="1">Multi-pass membrane protein</topology>
    </subcellularLocation>
    <subcellularLocation>
        <location evidence="6">Membrane</location>
        <topology evidence="6">Multi-pass membrane protein</topology>
    </subcellularLocation>
</comment>
<feature type="transmembrane region" description="Helical" evidence="5">
    <location>
        <begin position="12"/>
        <end position="34"/>
    </location>
</feature>
<dbReference type="NCBIfam" id="NF004441">
    <property type="entry name" value="PRK05777.1-4"/>
    <property type="match status" value="1"/>
</dbReference>
<feature type="domain" description="NADH:quinone oxidoreductase/Mrp antiporter transmembrane" evidence="7">
    <location>
        <begin position="147"/>
        <end position="442"/>
    </location>
</feature>
<dbReference type="PANTHER" id="PTHR22773">
    <property type="entry name" value="NADH DEHYDROGENASE"/>
    <property type="match status" value="1"/>
</dbReference>
<feature type="transmembrane region" description="Helical" evidence="5">
    <location>
        <begin position="227"/>
        <end position="252"/>
    </location>
</feature>
<dbReference type="GO" id="GO:0012505">
    <property type="term" value="C:endomembrane system"/>
    <property type="evidence" value="ECO:0007669"/>
    <property type="project" value="UniProtKB-SubCell"/>
</dbReference>
<dbReference type="GO" id="GO:0048038">
    <property type="term" value="F:quinone binding"/>
    <property type="evidence" value="ECO:0007669"/>
    <property type="project" value="UniProtKB-KW"/>
</dbReference>
<feature type="transmembrane region" description="Helical" evidence="5">
    <location>
        <begin position="297"/>
        <end position="316"/>
    </location>
</feature>
<keyword evidence="5" id="KW-1003">Cell membrane</keyword>
<feature type="transmembrane region" description="Helical" evidence="5">
    <location>
        <begin position="41"/>
        <end position="61"/>
    </location>
</feature>
<keyword evidence="3 5" id="KW-1133">Transmembrane helix</keyword>
<dbReference type="GO" id="GO:0042773">
    <property type="term" value="P:ATP synthesis coupled electron transport"/>
    <property type="evidence" value="ECO:0007669"/>
    <property type="project" value="InterPro"/>
</dbReference>
<evidence type="ECO:0000256" key="4">
    <source>
        <dbReference type="ARBA" id="ARBA00023136"/>
    </source>
</evidence>
<protein>
    <recommendedName>
        <fullName evidence="5">NADH-quinone oxidoreductase subunit N</fullName>
        <ecNumber evidence="5">7.1.1.-</ecNumber>
    </recommendedName>
    <alternativeName>
        <fullName evidence="5">NADH dehydrogenase I subunit N</fullName>
    </alternativeName>
    <alternativeName>
        <fullName evidence="5">NDH-1 subunit N</fullName>
    </alternativeName>
</protein>
<accession>A0A249LH12</accession>
<dbReference type="HAMAP" id="MF_00445">
    <property type="entry name" value="NDH1_NuoN_1"/>
    <property type="match status" value="1"/>
</dbReference>
<evidence type="ECO:0000256" key="3">
    <source>
        <dbReference type="ARBA" id="ARBA00022989"/>
    </source>
</evidence>
<dbReference type="Proteomes" id="UP000217221">
    <property type="component" value="Chromosome"/>
</dbReference>
<feature type="transmembrane region" description="Helical" evidence="5">
    <location>
        <begin position="392"/>
        <end position="412"/>
    </location>
</feature>
<proteinExistence type="inferred from homology"/>
<evidence type="ECO:0000313" key="8">
    <source>
        <dbReference type="EMBL" id="ASY28206.1"/>
    </source>
</evidence>
<evidence type="ECO:0000256" key="6">
    <source>
        <dbReference type="RuleBase" id="RU000320"/>
    </source>
</evidence>
<dbReference type="InterPro" id="IPR010096">
    <property type="entry name" value="NADH-Q_OxRdtase_suN/2"/>
</dbReference>
<dbReference type="GO" id="GO:0050136">
    <property type="term" value="F:NADH dehydrogenase (quinone) (non-electrogenic) activity"/>
    <property type="evidence" value="ECO:0007669"/>
    <property type="project" value="UniProtKB-UniRule"/>
</dbReference>
<dbReference type="EC" id="7.1.1.-" evidence="5"/>
<keyword evidence="5" id="KW-1278">Translocase</keyword>
<dbReference type="Pfam" id="PF00361">
    <property type="entry name" value="Proton_antipo_M"/>
    <property type="match status" value="1"/>
</dbReference>
<comment type="similarity">
    <text evidence="5">Belongs to the complex I subunit 2 family.</text>
</comment>
<keyword evidence="2 5" id="KW-0812">Transmembrane</keyword>
<keyword evidence="5" id="KW-0813">Transport</keyword>
<dbReference type="GO" id="GO:0008137">
    <property type="term" value="F:NADH dehydrogenase (ubiquinone) activity"/>
    <property type="evidence" value="ECO:0007669"/>
    <property type="project" value="InterPro"/>
</dbReference>
<feature type="transmembrane region" description="Helical" evidence="5">
    <location>
        <begin position="477"/>
        <end position="505"/>
    </location>
</feature>
<evidence type="ECO:0000256" key="5">
    <source>
        <dbReference type="HAMAP-Rule" id="MF_00445"/>
    </source>
</evidence>
<evidence type="ECO:0000313" key="9">
    <source>
        <dbReference type="Proteomes" id="UP000217221"/>
    </source>
</evidence>
<dbReference type="NCBIfam" id="TIGR01770">
    <property type="entry name" value="NDH_I_N"/>
    <property type="match status" value="1"/>
</dbReference>